<reference evidence="14 15" key="1">
    <citation type="journal article" date="2020" name="Mol. Plant">
        <title>The Chromosome-Based Rubber Tree Genome Provides New Insights into Spurge Genome Evolution and Rubber Biosynthesis.</title>
        <authorList>
            <person name="Liu J."/>
            <person name="Shi C."/>
            <person name="Shi C.C."/>
            <person name="Li W."/>
            <person name="Zhang Q.J."/>
            <person name="Zhang Y."/>
            <person name="Li K."/>
            <person name="Lu H.F."/>
            <person name="Shi C."/>
            <person name="Zhu S.T."/>
            <person name="Xiao Z.Y."/>
            <person name="Nan H."/>
            <person name="Yue Y."/>
            <person name="Zhu X.G."/>
            <person name="Wu Y."/>
            <person name="Hong X.N."/>
            <person name="Fan G.Y."/>
            <person name="Tong Y."/>
            <person name="Zhang D."/>
            <person name="Mao C.L."/>
            <person name="Liu Y.L."/>
            <person name="Hao S.J."/>
            <person name="Liu W.Q."/>
            <person name="Lv M.Q."/>
            <person name="Zhang H.B."/>
            <person name="Liu Y."/>
            <person name="Hu-Tang G.R."/>
            <person name="Wang J.P."/>
            <person name="Wang J.H."/>
            <person name="Sun Y.H."/>
            <person name="Ni S.B."/>
            <person name="Chen W.B."/>
            <person name="Zhang X.C."/>
            <person name="Jiao Y.N."/>
            <person name="Eichler E.E."/>
            <person name="Li G.H."/>
            <person name="Liu X."/>
            <person name="Gao L.Z."/>
        </authorList>
    </citation>
    <scope>NUCLEOTIDE SEQUENCE [LARGE SCALE GENOMIC DNA]</scope>
    <source>
        <strain evidence="15">cv. GT1</strain>
        <tissue evidence="14">Leaf</tissue>
    </source>
</reference>
<dbReference type="GO" id="GO:0005737">
    <property type="term" value="C:cytoplasm"/>
    <property type="evidence" value="ECO:0007669"/>
    <property type="project" value="UniProtKB-SubCell"/>
</dbReference>
<dbReference type="PROSITE" id="PS51163">
    <property type="entry name" value="YRDC"/>
    <property type="match status" value="1"/>
</dbReference>
<comment type="catalytic activity">
    <reaction evidence="12">
        <text>L-threonine + hydrogencarbonate + ATP = L-threonylcarbamoyladenylate + diphosphate + H2O</text>
        <dbReference type="Rhea" id="RHEA:36407"/>
        <dbReference type="ChEBI" id="CHEBI:15377"/>
        <dbReference type="ChEBI" id="CHEBI:17544"/>
        <dbReference type="ChEBI" id="CHEBI:30616"/>
        <dbReference type="ChEBI" id="CHEBI:33019"/>
        <dbReference type="ChEBI" id="CHEBI:57926"/>
        <dbReference type="ChEBI" id="CHEBI:73682"/>
        <dbReference type="EC" id="2.7.7.87"/>
    </reaction>
</comment>
<evidence type="ECO:0000313" key="14">
    <source>
        <dbReference type="EMBL" id="KAF2281798.1"/>
    </source>
</evidence>
<dbReference type="NCBIfam" id="TIGR00057">
    <property type="entry name" value="L-threonylcarbamoyladenylate synthase"/>
    <property type="match status" value="1"/>
</dbReference>
<sequence length="240" mass="26570">MVRALVALVKAHSNSWLHEVGMHRTQSNTVHARDISNRVSALAAKTRVVEALRKEQIVCFPTDTLYALACNALSASAVRRLYEIKRRQYHKPIPILLNSLAMIRKFALLRDEDWNIIERLTPGPVTFVVPLQGTRSLPGEFFRSTVGVRVPDHTMARAILREFGGPVAATSANLSGTPGARRAAEIPQEIRDCVSELVEDDSAVGGMCSTVFDVQSRKILRIGMFSEHKIAGVVRSCKRT</sequence>
<evidence type="ECO:0000256" key="11">
    <source>
        <dbReference type="ARBA" id="ARBA00029774"/>
    </source>
</evidence>
<keyword evidence="10" id="KW-0067">ATP-binding</keyword>
<evidence type="ECO:0000256" key="1">
    <source>
        <dbReference type="ARBA" id="ARBA00004496"/>
    </source>
</evidence>
<evidence type="ECO:0000259" key="13">
    <source>
        <dbReference type="PROSITE" id="PS51163"/>
    </source>
</evidence>
<keyword evidence="5" id="KW-0963">Cytoplasm</keyword>
<dbReference type="GO" id="GO:0006450">
    <property type="term" value="P:regulation of translational fidelity"/>
    <property type="evidence" value="ECO:0007669"/>
    <property type="project" value="TreeGrafter"/>
</dbReference>
<dbReference type="GO" id="GO:0000049">
    <property type="term" value="F:tRNA binding"/>
    <property type="evidence" value="ECO:0007669"/>
    <property type="project" value="TreeGrafter"/>
</dbReference>
<dbReference type="GO" id="GO:0061710">
    <property type="term" value="F:L-threonylcarbamoyladenylate synthase"/>
    <property type="evidence" value="ECO:0007669"/>
    <property type="project" value="UniProtKB-EC"/>
</dbReference>
<gene>
    <name evidence="14" type="ORF">GH714_042622</name>
</gene>
<evidence type="ECO:0000256" key="10">
    <source>
        <dbReference type="ARBA" id="ARBA00022840"/>
    </source>
</evidence>
<dbReference type="GO" id="GO:0008033">
    <property type="term" value="P:tRNA processing"/>
    <property type="evidence" value="ECO:0007669"/>
    <property type="project" value="UniProtKB-KW"/>
</dbReference>
<keyword evidence="7" id="KW-0819">tRNA processing</keyword>
<evidence type="ECO:0000256" key="6">
    <source>
        <dbReference type="ARBA" id="ARBA00022679"/>
    </source>
</evidence>
<dbReference type="Proteomes" id="UP000467840">
    <property type="component" value="Unassembled WGS sequence"/>
</dbReference>
<evidence type="ECO:0000256" key="8">
    <source>
        <dbReference type="ARBA" id="ARBA00022695"/>
    </source>
</evidence>
<comment type="subcellular location">
    <subcellularLocation>
        <location evidence="1">Cytoplasm</location>
    </subcellularLocation>
</comment>
<dbReference type="Gene3D" id="3.90.870.10">
    <property type="entry name" value="DHBP synthase"/>
    <property type="match status" value="1"/>
</dbReference>
<evidence type="ECO:0000256" key="12">
    <source>
        <dbReference type="ARBA" id="ARBA00048366"/>
    </source>
</evidence>
<dbReference type="InterPro" id="IPR017945">
    <property type="entry name" value="DHBP_synth_RibB-like_a/b_dom"/>
</dbReference>
<comment type="caution">
    <text evidence="14">The sequence shown here is derived from an EMBL/GenBank/DDBJ whole genome shotgun (WGS) entry which is preliminary data.</text>
</comment>
<evidence type="ECO:0000256" key="7">
    <source>
        <dbReference type="ARBA" id="ARBA00022694"/>
    </source>
</evidence>
<comment type="similarity">
    <text evidence="2">Belongs to the SUA5 family.</text>
</comment>
<dbReference type="GO" id="GO:0005524">
    <property type="term" value="F:ATP binding"/>
    <property type="evidence" value="ECO:0007669"/>
    <property type="project" value="UniProtKB-KW"/>
</dbReference>
<evidence type="ECO:0000256" key="4">
    <source>
        <dbReference type="ARBA" id="ARBA00015492"/>
    </source>
</evidence>
<dbReference type="PANTHER" id="PTHR17490:SF16">
    <property type="entry name" value="THREONYLCARBAMOYL-AMP SYNTHASE"/>
    <property type="match status" value="1"/>
</dbReference>
<protein>
    <recommendedName>
        <fullName evidence="4">Threonylcarbamoyl-AMP synthase</fullName>
        <ecNumber evidence="3">2.7.7.87</ecNumber>
    </recommendedName>
    <alternativeName>
        <fullName evidence="11">L-threonylcarbamoyladenylate synthase</fullName>
    </alternativeName>
</protein>
<accession>A0A6A6K0Z0</accession>
<dbReference type="AlphaFoldDB" id="A0A6A6K0Z0"/>
<dbReference type="GO" id="GO:0003725">
    <property type="term" value="F:double-stranded RNA binding"/>
    <property type="evidence" value="ECO:0007669"/>
    <property type="project" value="InterPro"/>
</dbReference>
<evidence type="ECO:0000313" key="15">
    <source>
        <dbReference type="Proteomes" id="UP000467840"/>
    </source>
</evidence>
<dbReference type="InterPro" id="IPR050156">
    <property type="entry name" value="TC-AMP_synthase_SUA5"/>
</dbReference>
<evidence type="ECO:0000256" key="9">
    <source>
        <dbReference type="ARBA" id="ARBA00022741"/>
    </source>
</evidence>
<dbReference type="EMBL" id="JAAGAX010000511">
    <property type="protein sequence ID" value="KAF2281798.1"/>
    <property type="molecule type" value="Genomic_DNA"/>
</dbReference>
<dbReference type="PANTHER" id="PTHR17490">
    <property type="entry name" value="SUA5"/>
    <property type="match status" value="1"/>
</dbReference>
<dbReference type="InterPro" id="IPR006070">
    <property type="entry name" value="Sua5-like_dom"/>
</dbReference>
<feature type="domain" description="YrdC-like" evidence="13">
    <location>
        <begin position="42"/>
        <end position="225"/>
    </location>
</feature>
<keyword evidence="9" id="KW-0547">Nucleotide-binding</keyword>
<evidence type="ECO:0000256" key="2">
    <source>
        <dbReference type="ARBA" id="ARBA00007663"/>
    </source>
</evidence>
<keyword evidence="8" id="KW-0548">Nucleotidyltransferase</keyword>
<proteinExistence type="inferred from homology"/>
<dbReference type="Pfam" id="PF01300">
    <property type="entry name" value="Sua5_yciO_yrdC"/>
    <property type="match status" value="1"/>
</dbReference>
<keyword evidence="6" id="KW-0808">Transferase</keyword>
<dbReference type="SUPFAM" id="SSF55821">
    <property type="entry name" value="YrdC/RibB"/>
    <property type="match status" value="1"/>
</dbReference>
<dbReference type="EC" id="2.7.7.87" evidence="3"/>
<name>A0A6A6K0Z0_HEVBR</name>
<evidence type="ECO:0000256" key="3">
    <source>
        <dbReference type="ARBA" id="ARBA00012584"/>
    </source>
</evidence>
<organism evidence="14 15">
    <name type="scientific">Hevea brasiliensis</name>
    <name type="common">Para rubber tree</name>
    <name type="synonym">Siphonia brasiliensis</name>
    <dbReference type="NCBI Taxonomy" id="3981"/>
    <lineage>
        <taxon>Eukaryota</taxon>
        <taxon>Viridiplantae</taxon>
        <taxon>Streptophyta</taxon>
        <taxon>Embryophyta</taxon>
        <taxon>Tracheophyta</taxon>
        <taxon>Spermatophyta</taxon>
        <taxon>Magnoliopsida</taxon>
        <taxon>eudicotyledons</taxon>
        <taxon>Gunneridae</taxon>
        <taxon>Pentapetalae</taxon>
        <taxon>rosids</taxon>
        <taxon>fabids</taxon>
        <taxon>Malpighiales</taxon>
        <taxon>Euphorbiaceae</taxon>
        <taxon>Crotonoideae</taxon>
        <taxon>Micrandreae</taxon>
        <taxon>Hevea</taxon>
    </lineage>
</organism>
<keyword evidence="15" id="KW-1185">Reference proteome</keyword>
<evidence type="ECO:0000256" key="5">
    <source>
        <dbReference type="ARBA" id="ARBA00022490"/>
    </source>
</evidence>